<feature type="region of interest" description="Disordered" evidence="2">
    <location>
        <begin position="1"/>
        <end position="57"/>
    </location>
</feature>
<dbReference type="PROSITE" id="PS50829">
    <property type="entry name" value="GYF"/>
    <property type="match status" value="1"/>
</dbReference>
<proteinExistence type="predicted"/>
<dbReference type="Pfam" id="PF02213">
    <property type="entry name" value="GYF"/>
    <property type="match status" value="1"/>
</dbReference>
<feature type="compositionally biased region" description="Basic and acidic residues" evidence="2">
    <location>
        <begin position="220"/>
        <end position="230"/>
    </location>
</feature>
<feature type="region of interest" description="Disordered" evidence="2">
    <location>
        <begin position="77"/>
        <end position="255"/>
    </location>
</feature>
<feature type="compositionally biased region" description="Basic and acidic residues" evidence="2">
    <location>
        <begin position="91"/>
        <end position="127"/>
    </location>
</feature>
<keyword evidence="1" id="KW-0175">Coiled coil</keyword>
<dbReference type="PANTHER" id="PTHR46992">
    <property type="entry name" value="GYF DOMAIN-CONTAINING PROTEIN"/>
    <property type="match status" value="1"/>
</dbReference>
<feature type="coiled-coil region" evidence="1">
    <location>
        <begin position="830"/>
        <end position="950"/>
    </location>
</feature>
<evidence type="ECO:0000256" key="2">
    <source>
        <dbReference type="SAM" id="MobiDB-lite"/>
    </source>
</evidence>
<dbReference type="SMART" id="SM00444">
    <property type="entry name" value="GYF"/>
    <property type="match status" value="1"/>
</dbReference>
<dbReference type="PANTHER" id="PTHR46992:SF1">
    <property type="entry name" value="GYF DOMAIN-CONTAINING PROTEIN"/>
    <property type="match status" value="1"/>
</dbReference>
<feature type="compositionally biased region" description="Basic and acidic residues" evidence="2">
    <location>
        <begin position="173"/>
        <end position="208"/>
    </location>
</feature>
<keyword evidence="5" id="KW-1185">Reference proteome</keyword>
<dbReference type="EMBL" id="JBBPBN010000006">
    <property type="protein sequence ID" value="KAK9036133.1"/>
    <property type="molecule type" value="Genomic_DNA"/>
</dbReference>
<sequence>MADGKVDLPDDLLPSKFGSDHSSKGWDENSEEKGLAALLDDTKDQPTSESSIPLSPQWLYSKVADAKMLPSGVSVDTRALNLPQGTTGDSNLKDSWRLDGSQDKKEWRRTAPDLESNRNWREEERETSLLGRRDRRKDDRRTDISSTMDVPENRNLLSSERRQDVSSRSPGLESRRDSKWSSRWGLEDKEKDSRNEKRMDAKKEDAPSEKQALASGGRLSSDRDNDSRDKWRPRHRLEVHAGGSASYRSAPGFSLDRGRVERSNVGFTAGRGKSQSVSVIGAHPVDKNKTINAYCYPRGKLLDIYRKQKTASNFGTLPNEMDHSSTITQKEIVEPLAFAAPDAEEEAILGDIWKGKTTSSDVICDSFRDTSEEKQCFSVDREDSVESGKKAAVNNNYQGSHAGTFYVSDSQMIMAKEMNSSIGAPRYVTPSDIDVANALGADKEIDGSTNYMDGLVSFDNQPVADMKMDKDSNVKDNVSSMQFGVGSGLPEGSNSLFGFQSLQPTLGHNQTNVEGNNEAHSLESIIPPEELSLCYLDPQGVIQGPYLGIDIISWFEQGYFGTDLPVRLANAPDGSPFQELGELMPHLSTTSGSSSSVGAITRNQIPDHFEGSMEDTISSSASAPKLKGSAIGHDQQQFLSAFETSGTNFQLRGPSQSYPSELKFSEDQKLHKFAVADADEIIFSGRPGSSGVEPLKVSAELQDPFGNPESHLSVANEFSKTNVPSHQGDELLQEVWPDDRKNVVFNRNIHRGSTGSRPLSHREEEHNGLDVVQHLMSNEPLQEKNHFFHHLPQSTGFGVERSHSFDLMPSKNLNQQHSIHHSSPHMEHLLELQFEQQRQLELQRQQQELELRLRQQHELELRLRQQQQLELRLQQQQQLELQRRQQQQLELQLRQQQQLELQRRHQQHLELQKQKQQQQLELQQQQQLEIQRQQKLRHHQIKLLQQLEQQHLQRQHPQANQLLFDQLMQHKISDPGYGQHIPDAARDNLLDQVQLQRHLLMDLQQNSHASGHLDSSLEQIIQAKINQSAAQGQQADFLDFMTQAKFGNMLPSEHQLRLQEEQFQAQQLSRALSQQLGMEGDRQLAGSWSVDEVGPFVRNPSIHPQAHSVGLNDSDLHQKRLSSFEDQFSNLKRNLALREQQQRGTFEPAPTAFARPTFSASAPGMEVNNVNHLDLSDHLYMHSNNQLAPFSSGNHSLGRQLSGDVYASHPDLIENYQSRQNGQLENSLAEKQMHLLSLEEDLQRRESEVDSSTWTSAGGIHENSKKALMDLLHQKLGIQSMHSSEVGDQYSTSYSRGKETFWPVPEQQASNIPFNQFTDQEVHVNSSFSEGPQNTGSFAEEQSFMLGSGDQFSSSYAGARLTAKSAVDKELLESKEKKNGMKGMISGSGSVSGSEDNISEQVETTLDCGDLQSRTHIRHGSLSTGGNGRLYSNDIGLDKSVGEDPSNDRLLSAMLNGPDKVSQVSSSQNVFSDRNTAPFVKQKNSTGLATQAKRNIETEASTKKDAVMRRTSSFNDAAVSEASSFIEILKKPAHLHGTEAAAYGSALEPSSDAALQAPRSGKKKGKKGRQIDPALLGFKVTSNRILMGEIQGLDD</sequence>
<organism evidence="4 5">
    <name type="scientific">Hibiscus sabdariffa</name>
    <name type="common">roselle</name>
    <dbReference type="NCBI Taxonomy" id="183260"/>
    <lineage>
        <taxon>Eukaryota</taxon>
        <taxon>Viridiplantae</taxon>
        <taxon>Streptophyta</taxon>
        <taxon>Embryophyta</taxon>
        <taxon>Tracheophyta</taxon>
        <taxon>Spermatophyta</taxon>
        <taxon>Magnoliopsida</taxon>
        <taxon>eudicotyledons</taxon>
        <taxon>Gunneridae</taxon>
        <taxon>Pentapetalae</taxon>
        <taxon>rosids</taxon>
        <taxon>malvids</taxon>
        <taxon>Malvales</taxon>
        <taxon>Malvaceae</taxon>
        <taxon>Malvoideae</taxon>
        <taxon>Hibiscus</taxon>
    </lineage>
</organism>
<comment type="caution">
    <text evidence="4">The sequence shown here is derived from an EMBL/GenBank/DDBJ whole genome shotgun (WGS) entry which is preliminary data.</text>
</comment>
<evidence type="ECO:0000313" key="4">
    <source>
        <dbReference type="EMBL" id="KAK9036133.1"/>
    </source>
</evidence>
<dbReference type="Gene3D" id="3.30.1490.40">
    <property type="match status" value="1"/>
</dbReference>
<dbReference type="SUPFAM" id="SSF55277">
    <property type="entry name" value="GYF domain"/>
    <property type="match status" value="1"/>
</dbReference>
<accession>A0ABR2TF61</accession>
<feature type="compositionally biased region" description="Basic and acidic residues" evidence="2">
    <location>
        <begin position="18"/>
        <end position="46"/>
    </location>
</feature>
<name>A0ABR2TF61_9ROSI</name>
<protein>
    <recommendedName>
        <fullName evidence="3">GYF domain-containing protein</fullName>
    </recommendedName>
</protein>
<dbReference type="InterPro" id="IPR035445">
    <property type="entry name" value="GYF-like_dom_sf"/>
</dbReference>
<evidence type="ECO:0000313" key="5">
    <source>
        <dbReference type="Proteomes" id="UP001396334"/>
    </source>
</evidence>
<evidence type="ECO:0000256" key="1">
    <source>
        <dbReference type="SAM" id="Coils"/>
    </source>
</evidence>
<dbReference type="InterPro" id="IPR003169">
    <property type="entry name" value="GYF"/>
</dbReference>
<reference evidence="4 5" key="1">
    <citation type="journal article" date="2024" name="G3 (Bethesda)">
        <title>Genome assembly of Hibiscus sabdariffa L. provides insights into metabolisms of medicinal natural products.</title>
        <authorList>
            <person name="Kim T."/>
        </authorList>
    </citation>
    <scope>NUCLEOTIDE SEQUENCE [LARGE SCALE GENOMIC DNA]</scope>
    <source>
        <strain evidence="4">TK-2024</strain>
        <tissue evidence="4">Old leaves</tissue>
    </source>
</reference>
<dbReference type="Proteomes" id="UP001396334">
    <property type="component" value="Unassembled WGS sequence"/>
</dbReference>
<evidence type="ECO:0000259" key="3">
    <source>
        <dbReference type="PROSITE" id="PS50829"/>
    </source>
</evidence>
<feature type="region of interest" description="Disordered" evidence="2">
    <location>
        <begin position="1546"/>
        <end position="1569"/>
    </location>
</feature>
<gene>
    <name evidence="4" type="ORF">V6N11_078149</name>
</gene>
<feature type="domain" description="GYF" evidence="3">
    <location>
        <begin position="530"/>
        <end position="581"/>
    </location>
</feature>